<reference evidence="5 6" key="1">
    <citation type="submission" date="2016-04" db="EMBL/GenBank/DDBJ databases">
        <title>Comparative Genomics and Epigenetics of Sporosarcina ureae.</title>
        <authorList>
            <person name="Oliver A.S."/>
            <person name="Cooper K.K."/>
        </authorList>
    </citation>
    <scope>NUCLEOTIDE SEQUENCE [LARGE SCALE GENOMIC DNA]</scope>
    <source>
        <strain evidence="5 6">S204</strain>
    </source>
</reference>
<evidence type="ECO:0000313" key="5">
    <source>
        <dbReference type="EMBL" id="ARF13176.1"/>
    </source>
</evidence>
<dbReference type="RefSeq" id="WP_029052972.1">
    <property type="nucleotide sequence ID" value="NZ_CP015108.1"/>
</dbReference>
<dbReference type="NCBIfam" id="NF006074">
    <property type="entry name" value="PRK08220.1"/>
    <property type="match status" value="1"/>
</dbReference>
<dbReference type="PRINTS" id="PR01397">
    <property type="entry name" value="DHBDHDRGNASE"/>
</dbReference>
<dbReference type="SUPFAM" id="SSF51735">
    <property type="entry name" value="NAD(P)-binding Rossmann-fold domains"/>
    <property type="match status" value="1"/>
</dbReference>
<dbReference type="InterPro" id="IPR036291">
    <property type="entry name" value="NAD(P)-bd_dom_sf"/>
</dbReference>
<dbReference type="PANTHER" id="PTHR42760">
    <property type="entry name" value="SHORT-CHAIN DEHYDROGENASES/REDUCTASES FAMILY MEMBER"/>
    <property type="match status" value="1"/>
</dbReference>
<evidence type="ECO:0000256" key="1">
    <source>
        <dbReference type="ARBA" id="ARBA00006484"/>
    </source>
</evidence>
<dbReference type="InterPro" id="IPR003560">
    <property type="entry name" value="DHB_DH"/>
</dbReference>
<dbReference type="PANTHER" id="PTHR42760:SF115">
    <property type="entry name" value="3-OXOACYL-[ACYL-CARRIER-PROTEIN] REDUCTASE FABG"/>
    <property type="match status" value="1"/>
</dbReference>
<organism evidence="5 6">
    <name type="scientific">Sporosarcina ureae</name>
    <dbReference type="NCBI Taxonomy" id="1571"/>
    <lineage>
        <taxon>Bacteria</taxon>
        <taxon>Bacillati</taxon>
        <taxon>Bacillota</taxon>
        <taxon>Bacilli</taxon>
        <taxon>Bacillales</taxon>
        <taxon>Caryophanaceae</taxon>
        <taxon>Sporosarcina</taxon>
    </lineage>
</organism>
<dbReference type="InterPro" id="IPR020904">
    <property type="entry name" value="Sc_DH/Rdtase_CS"/>
</dbReference>
<keyword evidence="6" id="KW-1185">Reference proteome</keyword>
<dbReference type="EMBL" id="CP015108">
    <property type="protein sequence ID" value="ARF13176.1"/>
    <property type="molecule type" value="Genomic_DNA"/>
</dbReference>
<evidence type="ECO:0000256" key="3">
    <source>
        <dbReference type="NCBIfam" id="TIGR04316"/>
    </source>
</evidence>
<dbReference type="PROSITE" id="PS00061">
    <property type="entry name" value="ADH_SHORT"/>
    <property type="match status" value="1"/>
</dbReference>
<accession>A0ABM6JSJ3</accession>
<comment type="similarity">
    <text evidence="1 4">Belongs to the short-chain dehydrogenases/reductases (SDR) family.</text>
</comment>
<dbReference type="Proteomes" id="UP000192486">
    <property type="component" value="Chromosome"/>
</dbReference>
<dbReference type="NCBIfam" id="TIGR04316">
    <property type="entry name" value="dhbA_paeA"/>
    <property type="match status" value="1"/>
</dbReference>
<protein>
    <recommendedName>
        <fullName evidence="3">2,3-dihydro-2,3-dihydroxybenzoate dehydrogenase</fullName>
        <ecNumber evidence="3">1.3.1.28</ecNumber>
    </recommendedName>
</protein>
<dbReference type="Gene3D" id="3.40.50.720">
    <property type="entry name" value="NAD(P)-binding Rossmann-like Domain"/>
    <property type="match status" value="1"/>
</dbReference>
<gene>
    <name evidence="5" type="ORF">SporoS204_02660</name>
</gene>
<dbReference type="EC" id="1.3.1.28" evidence="3"/>
<evidence type="ECO:0000313" key="6">
    <source>
        <dbReference type="Proteomes" id="UP000192486"/>
    </source>
</evidence>
<dbReference type="PRINTS" id="PR00080">
    <property type="entry name" value="SDRFAMILY"/>
</dbReference>
<sequence>MRERELEGKIAVVTGASGGIGRLIVERLAEHGAVIAAIDKDKDELVKGIKKMQERGYPITAFPADVTDSMIVEEVISTVESKLGSIDILVNVAGVLKLDLIDDLDEADWDASFSVNATGVFCMSKIVSRQMIPRKKGSIITVSSNASHIPRIGMAAYGASKAAATMFTKCLGLELAKHNIRCNVISPGSTDTKMLRKLWSNEEGEIETIDGQSEVYRVGIPLGKIGTPSDIANSVLFFASDDASHITMHDMVVDGGATLGV</sequence>
<dbReference type="InterPro" id="IPR002347">
    <property type="entry name" value="SDR_fam"/>
</dbReference>
<evidence type="ECO:0000256" key="2">
    <source>
        <dbReference type="ARBA" id="ARBA00023002"/>
    </source>
</evidence>
<keyword evidence="2" id="KW-0560">Oxidoreductase</keyword>
<dbReference type="Pfam" id="PF00106">
    <property type="entry name" value="adh_short"/>
    <property type="match status" value="1"/>
</dbReference>
<name>A0ABM6JSJ3_SPOUR</name>
<evidence type="ECO:0000256" key="4">
    <source>
        <dbReference type="RuleBase" id="RU000363"/>
    </source>
</evidence>
<proteinExistence type="inferred from homology"/>